<dbReference type="Proteomes" id="UP000239485">
    <property type="component" value="Unassembled WGS sequence"/>
</dbReference>
<dbReference type="GO" id="GO:1990189">
    <property type="term" value="F:protein N-terminal-serine acetyltransferase activity"/>
    <property type="evidence" value="ECO:0007669"/>
    <property type="project" value="TreeGrafter"/>
</dbReference>
<evidence type="ECO:0000313" key="3">
    <source>
        <dbReference type="Proteomes" id="UP000239485"/>
    </source>
</evidence>
<proteinExistence type="predicted"/>
<dbReference type="PANTHER" id="PTHR43441">
    <property type="entry name" value="RIBOSOMAL-PROTEIN-SERINE ACETYLTRANSFERASE"/>
    <property type="match status" value="1"/>
</dbReference>
<organism evidence="2 3">
    <name type="scientific">Kineococcus xinjiangensis</name>
    <dbReference type="NCBI Taxonomy" id="512762"/>
    <lineage>
        <taxon>Bacteria</taxon>
        <taxon>Bacillati</taxon>
        <taxon>Actinomycetota</taxon>
        <taxon>Actinomycetes</taxon>
        <taxon>Kineosporiales</taxon>
        <taxon>Kineosporiaceae</taxon>
        <taxon>Kineococcus</taxon>
    </lineage>
</organism>
<comment type="caution">
    <text evidence="2">The sequence shown here is derived from an EMBL/GenBank/DDBJ whole genome shotgun (WGS) entry which is preliminary data.</text>
</comment>
<dbReference type="AlphaFoldDB" id="A0A2S6IEP7"/>
<protein>
    <submittedName>
        <fullName evidence="2">RimJ/RimL family protein N-acetyltransferase</fullName>
    </submittedName>
</protein>
<keyword evidence="2" id="KW-0808">Transferase</keyword>
<dbReference type="InterPro" id="IPR051908">
    <property type="entry name" value="Ribosomal_N-acetyltransferase"/>
</dbReference>
<dbReference type="SUPFAM" id="SSF55729">
    <property type="entry name" value="Acyl-CoA N-acyltransferases (Nat)"/>
    <property type="match status" value="1"/>
</dbReference>
<dbReference type="EMBL" id="PTJD01000013">
    <property type="protein sequence ID" value="PPK92692.1"/>
    <property type="molecule type" value="Genomic_DNA"/>
</dbReference>
<dbReference type="PANTHER" id="PTHR43441:SF11">
    <property type="entry name" value="RIBOSOMAL-PROTEIN-SERINE ACETYLTRANSFERASE"/>
    <property type="match status" value="1"/>
</dbReference>
<gene>
    <name evidence="2" type="ORF">CLV92_113121</name>
</gene>
<name>A0A2S6IEP7_9ACTN</name>
<dbReference type="GO" id="GO:0005737">
    <property type="term" value="C:cytoplasm"/>
    <property type="evidence" value="ECO:0007669"/>
    <property type="project" value="TreeGrafter"/>
</dbReference>
<keyword evidence="3" id="KW-1185">Reference proteome</keyword>
<reference evidence="2 3" key="1">
    <citation type="submission" date="2018-02" db="EMBL/GenBank/DDBJ databases">
        <title>Genomic Encyclopedia of Archaeal and Bacterial Type Strains, Phase II (KMG-II): from individual species to whole genera.</title>
        <authorList>
            <person name="Goeker M."/>
        </authorList>
    </citation>
    <scope>NUCLEOTIDE SEQUENCE [LARGE SCALE GENOMIC DNA]</scope>
    <source>
        <strain evidence="2 3">DSM 22857</strain>
    </source>
</reference>
<dbReference type="Gene3D" id="3.40.630.30">
    <property type="match status" value="1"/>
</dbReference>
<evidence type="ECO:0000313" key="2">
    <source>
        <dbReference type="EMBL" id="PPK92692.1"/>
    </source>
</evidence>
<dbReference type="Pfam" id="PF13302">
    <property type="entry name" value="Acetyltransf_3"/>
    <property type="match status" value="1"/>
</dbReference>
<dbReference type="PROSITE" id="PS51186">
    <property type="entry name" value="GNAT"/>
    <property type="match status" value="1"/>
</dbReference>
<dbReference type="InterPro" id="IPR016181">
    <property type="entry name" value="Acyl_CoA_acyltransferase"/>
</dbReference>
<dbReference type="GO" id="GO:0008999">
    <property type="term" value="F:protein-N-terminal-alanine acetyltransferase activity"/>
    <property type="evidence" value="ECO:0007669"/>
    <property type="project" value="TreeGrafter"/>
</dbReference>
<evidence type="ECO:0000259" key="1">
    <source>
        <dbReference type="PROSITE" id="PS51186"/>
    </source>
</evidence>
<sequence length="214" mass="24087">MVLEDHWPLGRLRLGTPRLELRQPDDEELAALAEVAAAGVHHPGERPYLTPWTDLPPRQRALHVLQRHWSRRGSWSVDAWTLELGVFHEQRPLGMVALRARDFPVLREVRTESWLGLDHHRRGLGTEARTALLHLAFEELGAVSAVSEAFQDNAGSQGVSRKLGYRHDGTTRDVLDGRAVVSDRLRLDRADWQRTPHAPVTVTGLTACLPFFGC</sequence>
<feature type="domain" description="N-acetyltransferase" evidence="1">
    <location>
        <begin position="19"/>
        <end position="188"/>
    </location>
</feature>
<accession>A0A2S6IEP7</accession>
<dbReference type="InterPro" id="IPR000182">
    <property type="entry name" value="GNAT_dom"/>
</dbReference>